<sequence length="143" mass="16086">MSQGQFSTGRDVSLDFITAAGPLRIPGLKDFSSKQDVQEKKIKLINGQTRHQRFFDGWSGSFEAERMNSAIDDYFASLEENYFAGLPETPITITETIQEPDGSVTQWRYEDVLLKLDDAGKWAGDSTISQKLSFVASRRRKVA</sequence>
<dbReference type="OrthoDB" id="6934054at2"/>
<accession>A0A318J117</accession>
<organism evidence="1 2">
    <name type="scientific">Aquitalea magnusonii</name>
    <dbReference type="NCBI Taxonomy" id="332411"/>
    <lineage>
        <taxon>Bacteria</taxon>
        <taxon>Pseudomonadati</taxon>
        <taxon>Pseudomonadota</taxon>
        <taxon>Betaproteobacteria</taxon>
        <taxon>Neisseriales</taxon>
        <taxon>Chromobacteriaceae</taxon>
        <taxon>Aquitalea</taxon>
    </lineage>
</organism>
<proteinExistence type="predicted"/>
<dbReference type="RefSeq" id="WP_059284909.1">
    <property type="nucleotide sequence ID" value="NZ_LNQU01000010.1"/>
</dbReference>
<gene>
    <name evidence="1" type="ORF">DFR38_12011</name>
</gene>
<evidence type="ECO:0000313" key="1">
    <source>
        <dbReference type="EMBL" id="PXX42214.1"/>
    </source>
</evidence>
<dbReference type="AlphaFoldDB" id="A0A318J117"/>
<comment type="caution">
    <text evidence="1">The sequence shown here is derived from an EMBL/GenBank/DDBJ whole genome shotgun (WGS) entry which is preliminary data.</text>
</comment>
<keyword evidence="2" id="KW-1185">Reference proteome</keyword>
<dbReference type="Proteomes" id="UP000248395">
    <property type="component" value="Unassembled WGS sequence"/>
</dbReference>
<reference evidence="1 2" key="1">
    <citation type="submission" date="2018-05" db="EMBL/GenBank/DDBJ databases">
        <title>Genomic Encyclopedia of Type Strains, Phase IV (KMG-IV): sequencing the most valuable type-strain genomes for metagenomic binning, comparative biology and taxonomic classification.</title>
        <authorList>
            <person name="Goeker M."/>
        </authorList>
    </citation>
    <scope>NUCLEOTIDE SEQUENCE [LARGE SCALE GENOMIC DNA]</scope>
    <source>
        <strain evidence="1 2">DSM 25134</strain>
    </source>
</reference>
<evidence type="ECO:0000313" key="2">
    <source>
        <dbReference type="Proteomes" id="UP000248395"/>
    </source>
</evidence>
<name>A0A318J117_9NEIS</name>
<dbReference type="EMBL" id="QJKC01000020">
    <property type="protein sequence ID" value="PXX42214.1"/>
    <property type="molecule type" value="Genomic_DNA"/>
</dbReference>
<protein>
    <recommendedName>
        <fullName evidence="3">Phage tail protein</fullName>
    </recommendedName>
</protein>
<evidence type="ECO:0008006" key="3">
    <source>
        <dbReference type="Google" id="ProtNLM"/>
    </source>
</evidence>